<dbReference type="Proteomes" id="UP000299102">
    <property type="component" value="Unassembled WGS sequence"/>
</dbReference>
<evidence type="ECO:0000313" key="2">
    <source>
        <dbReference type="Proteomes" id="UP000299102"/>
    </source>
</evidence>
<comment type="caution">
    <text evidence="1">The sequence shown here is derived from an EMBL/GenBank/DDBJ whole genome shotgun (WGS) entry which is preliminary data.</text>
</comment>
<organism evidence="1 2">
    <name type="scientific">Eumeta variegata</name>
    <name type="common">Bagworm moth</name>
    <name type="synonym">Eumeta japonica</name>
    <dbReference type="NCBI Taxonomy" id="151549"/>
    <lineage>
        <taxon>Eukaryota</taxon>
        <taxon>Metazoa</taxon>
        <taxon>Ecdysozoa</taxon>
        <taxon>Arthropoda</taxon>
        <taxon>Hexapoda</taxon>
        <taxon>Insecta</taxon>
        <taxon>Pterygota</taxon>
        <taxon>Neoptera</taxon>
        <taxon>Endopterygota</taxon>
        <taxon>Lepidoptera</taxon>
        <taxon>Glossata</taxon>
        <taxon>Ditrysia</taxon>
        <taxon>Tineoidea</taxon>
        <taxon>Psychidae</taxon>
        <taxon>Oiketicinae</taxon>
        <taxon>Eumeta</taxon>
    </lineage>
</organism>
<evidence type="ECO:0000313" key="1">
    <source>
        <dbReference type="EMBL" id="GBP13294.1"/>
    </source>
</evidence>
<sequence>MNQGNTPQDMNPEMAKALFCHGAVCLLLAFLREQNSEQELIVREWDVNSEELREDKLRNRNLRKTFKRQFGYVGLFFGPDFHYSEWRKLDTVTKECVERCIPALGTIRTCVELLSAQMKKGQEALCHRLSQL</sequence>
<proteinExistence type="predicted"/>
<protein>
    <submittedName>
        <fullName evidence="1">Uncharacterized protein</fullName>
    </submittedName>
</protein>
<name>A0A4C1TGM9_EUMVA</name>
<dbReference type="STRING" id="151549.A0A4C1TGM9"/>
<dbReference type="AlphaFoldDB" id="A0A4C1TGM9"/>
<keyword evidence="2" id="KW-1185">Reference proteome</keyword>
<reference evidence="1 2" key="1">
    <citation type="journal article" date="2019" name="Commun. Biol.">
        <title>The bagworm genome reveals a unique fibroin gene that provides high tensile strength.</title>
        <authorList>
            <person name="Kono N."/>
            <person name="Nakamura H."/>
            <person name="Ohtoshi R."/>
            <person name="Tomita M."/>
            <person name="Numata K."/>
            <person name="Arakawa K."/>
        </authorList>
    </citation>
    <scope>NUCLEOTIDE SEQUENCE [LARGE SCALE GENOMIC DNA]</scope>
</reference>
<dbReference type="OrthoDB" id="201752at2759"/>
<gene>
    <name evidence="1" type="ORF">EVAR_101625_1</name>
</gene>
<dbReference type="EMBL" id="BGZK01005267">
    <property type="protein sequence ID" value="GBP13294.1"/>
    <property type="molecule type" value="Genomic_DNA"/>
</dbReference>
<accession>A0A4C1TGM9</accession>